<protein>
    <submittedName>
        <fullName evidence="2">Type III secretion apparatus</fullName>
    </submittedName>
</protein>
<sequence>MKRVRGIGTTAPEPSLDAVTRQTVVELAFAGAQHGMHGEARTILDALPALVPERETREWLHAALLIALGDTQAARACLARFEAADGRLTPSVAVLARWLAEAAPAQVDANGSFVSSAAASVAASVAASAVSPAASPSSFSSSPLSPSSPLFFSPRSPS</sequence>
<dbReference type="InterPro" id="IPR010437">
    <property type="entry name" value="T3SS_SsaH/EsaH"/>
</dbReference>
<dbReference type="Proteomes" id="UP000367825">
    <property type="component" value="Unassembled WGS sequence"/>
</dbReference>
<reference evidence="2 3" key="1">
    <citation type="submission" date="2019-08" db="EMBL/GenBank/DDBJ databases">
        <authorList>
            <person name="Peeters C."/>
        </authorList>
    </citation>
    <scope>NUCLEOTIDE SEQUENCE [LARGE SCALE GENOMIC DNA]</scope>
    <source>
        <strain evidence="2 3">LMG 31109</strain>
    </source>
</reference>
<keyword evidence="3" id="KW-1185">Reference proteome</keyword>
<dbReference type="InterPro" id="IPR011990">
    <property type="entry name" value="TPR-like_helical_dom_sf"/>
</dbReference>
<name>A0A5E4XGB8_9BURK</name>
<accession>A0A5E4XGB8</accession>
<dbReference type="Pfam" id="PF06287">
    <property type="entry name" value="DUF1039"/>
    <property type="match status" value="1"/>
</dbReference>
<dbReference type="AlphaFoldDB" id="A0A5E4XGB8"/>
<evidence type="ECO:0000313" key="3">
    <source>
        <dbReference type="Proteomes" id="UP000367825"/>
    </source>
</evidence>
<evidence type="ECO:0000313" key="2">
    <source>
        <dbReference type="EMBL" id="VVE35316.1"/>
    </source>
</evidence>
<dbReference type="RefSeq" id="WP_150557076.1">
    <property type="nucleotide sequence ID" value="NZ_CABPSC010000018.1"/>
</dbReference>
<evidence type="ECO:0000256" key="1">
    <source>
        <dbReference type="SAM" id="MobiDB-lite"/>
    </source>
</evidence>
<dbReference type="OrthoDB" id="8943454at2"/>
<organism evidence="2 3">
    <name type="scientific">Pandoraea nosoerga</name>
    <dbReference type="NCBI Taxonomy" id="2508296"/>
    <lineage>
        <taxon>Bacteria</taxon>
        <taxon>Pseudomonadati</taxon>
        <taxon>Pseudomonadota</taxon>
        <taxon>Betaproteobacteria</taxon>
        <taxon>Burkholderiales</taxon>
        <taxon>Burkholderiaceae</taxon>
        <taxon>Pandoraea</taxon>
    </lineage>
</organism>
<gene>
    <name evidence="2" type="ORF">PNO31109_03853</name>
</gene>
<dbReference type="Gene3D" id="1.25.40.10">
    <property type="entry name" value="Tetratricopeptide repeat domain"/>
    <property type="match status" value="1"/>
</dbReference>
<feature type="region of interest" description="Disordered" evidence="1">
    <location>
        <begin position="132"/>
        <end position="158"/>
    </location>
</feature>
<dbReference type="EMBL" id="CABPSC010000018">
    <property type="protein sequence ID" value="VVE35316.1"/>
    <property type="molecule type" value="Genomic_DNA"/>
</dbReference>
<proteinExistence type="predicted"/>